<evidence type="ECO:0000256" key="1">
    <source>
        <dbReference type="ARBA" id="ARBA00004477"/>
    </source>
</evidence>
<dbReference type="PANTHER" id="PTHR10408">
    <property type="entry name" value="STEROL O-ACYLTRANSFERASE"/>
    <property type="match status" value="1"/>
</dbReference>
<sequence length="475" mass="55427">MSSNKKEETKEDSKKSNSEVDDTITIENDNVATTIESKNAILHEKIFKPADSYLTELLQNVHIQTLYNIFVVAAFYLLTYTICHDYFTEAKIYLGWRTIVPGFRGLPYALGCWFLLHFMALLVYFGVCLWTKTHTFGVKGAFPLCLNAAFLTLCITTLFLTFSLCALCTLHYQFRLGCGLALLMESTRLIMKMHAFVRSTIGRTADPTPTSNAPLNVADLSHYIYFLFAPVLVYRTSYPRNSTPIRWSFVGARIFEILFCCFYCTFFYEQFIGPYYRQFGATPLQWSYVIESFHGMILPSTMCLVIFIYMLLYSIQNLFAELMHFSDRRFYTNWWTATNCREFFIKWNCLVQDWLYEYVYKDCFNYVYSNRLFCSFTVITISAVMHEIIIGMSLQLFLPINYICFGIISFILMYIPLRGRIGNLILWLFILVGMSLQFCLYSMEFFAKVNCPKSLNSSLVEKLVPHIWTCIQIRN</sequence>
<feature type="transmembrane region" description="Helical" evidence="11">
    <location>
        <begin position="372"/>
        <end position="394"/>
    </location>
</feature>
<keyword evidence="6 11" id="KW-1133">Transmembrane helix</keyword>
<proteinExistence type="inferred from homology"/>
<keyword evidence="7 9" id="KW-0472">Membrane</keyword>
<comment type="caution">
    <text evidence="12">The sequence shown here is derived from an EMBL/GenBank/DDBJ whole genome shotgun (WGS) entry which is preliminary data.</text>
</comment>
<evidence type="ECO:0000256" key="3">
    <source>
        <dbReference type="ARBA" id="ARBA00022679"/>
    </source>
</evidence>
<gene>
    <name evidence="12" type="ORF">CCAP1982_LOCUS19672</name>
</gene>
<comment type="subcellular location">
    <subcellularLocation>
        <location evidence="1 9">Endoplasmic reticulum membrane</location>
        <topology evidence="1 9">Multi-pass membrane protein</topology>
    </subcellularLocation>
</comment>
<evidence type="ECO:0000256" key="6">
    <source>
        <dbReference type="ARBA" id="ARBA00022989"/>
    </source>
</evidence>
<name>A0A811VBI0_CERCA</name>
<evidence type="ECO:0000256" key="4">
    <source>
        <dbReference type="ARBA" id="ARBA00022692"/>
    </source>
</evidence>
<keyword evidence="5 9" id="KW-0256">Endoplasmic reticulum</keyword>
<dbReference type="InterPro" id="IPR004299">
    <property type="entry name" value="MBOAT_fam"/>
</dbReference>
<keyword evidence="4 11" id="KW-0812">Transmembrane</keyword>
<dbReference type="GO" id="GO:0005789">
    <property type="term" value="C:endoplasmic reticulum membrane"/>
    <property type="evidence" value="ECO:0007669"/>
    <property type="project" value="UniProtKB-SubCell"/>
</dbReference>
<evidence type="ECO:0000256" key="5">
    <source>
        <dbReference type="ARBA" id="ARBA00022824"/>
    </source>
</evidence>
<evidence type="ECO:0000256" key="2">
    <source>
        <dbReference type="ARBA" id="ARBA00009010"/>
    </source>
</evidence>
<reference evidence="12" key="1">
    <citation type="submission" date="2020-11" db="EMBL/GenBank/DDBJ databases">
        <authorList>
            <person name="Whitehead M."/>
        </authorList>
    </citation>
    <scope>NUCLEOTIDE SEQUENCE</scope>
    <source>
        <strain evidence="12">EGII</strain>
    </source>
</reference>
<evidence type="ECO:0000256" key="7">
    <source>
        <dbReference type="ARBA" id="ARBA00023136"/>
    </source>
</evidence>
<feature type="transmembrane region" description="Helical" evidence="11">
    <location>
        <begin position="250"/>
        <end position="268"/>
    </location>
</feature>
<feature type="transmembrane region" description="Helical" evidence="11">
    <location>
        <begin position="288"/>
        <end position="313"/>
    </location>
</feature>
<evidence type="ECO:0000313" key="12">
    <source>
        <dbReference type="EMBL" id="CAD7011583.1"/>
    </source>
</evidence>
<feature type="transmembrane region" description="Helical" evidence="11">
    <location>
        <begin position="107"/>
        <end position="129"/>
    </location>
</feature>
<evidence type="ECO:0000256" key="10">
    <source>
        <dbReference type="PIRSR" id="PIRSR000439-1"/>
    </source>
</evidence>
<feature type="transmembrane region" description="Helical" evidence="11">
    <location>
        <begin position="400"/>
        <end position="417"/>
    </location>
</feature>
<dbReference type="PIRSF" id="PIRSF000439">
    <property type="entry name" value="Oat_ACAT_DAG_ARE"/>
    <property type="match status" value="1"/>
</dbReference>
<comment type="similarity">
    <text evidence="2 9">Belongs to the membrane-bound acyltransferase family. Sterol o-acyltransferase subfamily.</text>
</comment>
<evidence type="ECO:0000256" key="11">
    <source>
        <dbReference type="SAM" id="Phobius"/>
    </source>
</evidence>
<feature type="transmembrane region" description="Helical" evidence="11">
    <location>
        <begin position="141"/>
        <end position="174"/>
    </location>
</feature>
<evidence type="ECO:0000256" key="8">
    <source>
        <dbReference type="ARBA" id="ARBA00023315"/>
    </source>
</evidence>
<feature type="active site" evidence="10">
    <location>
        <position position="386"/>
    </location>
</feature>
<protein>
    <recommendedName>
        <fullName evidence="9">O-acyltransferase</fullName>
    </recommendedName>
</protein>
<evidence type="ECO:0000256" key="9">
    <source>
        <dbReference type="PIRNR" id="PIRNR000439"/>
    </source>
</evidence>
<keyword evidence="8 9" id="KW-0012">Acyltransferase</keyword>
<dbReference type="Pfam" id="PF03062">
    <property type="entry name" value="MBOAT"/>
    <property type="match status" value="1"/>
</dbReference>
<feature type="transmembrane region" description="Helical" evidence="11">
    <location>
        <begin position="220"/>
        <end position="238"/>
    </location>
</feature>
<feature type="transmembrane region" description="Helical" evidence="11">
    <location>
        <begin position="66"/>
        <end position="87"/>
    </location>
</feature>
<keyword evidence="3 9" id="KW-0808">Transferase</keyword>
<dbReference type="InterPro" id="IPR014371">
    <property type="entry name" value="Oat_ACAT_DAG_ARE"/>
</dbReference>
<dbReference type="Proteomes" id="UP000606786">
    <property type="component" value="Unassembled WGS sequence"/>
</dbReference>
<dbReference type="OrthoDB" id="10039049at2759"/>
<feature type="transmembrane region" description="Helical" evidence="11">
    <location>
        <begin position="424"/>
        <end position="443"/>
    </location>
</feature>
<dbReference type="PANTHER" id="PTHR10408:SF8">
    <property type="entry name" value="O-ACYLTRANSFERASE"/>
    <property type="match status" value="1"/>
</dbReference>
<keyword evidence="13" id="KW-1185">Reference proteome</keyword>
<organism evidence="12 13">
    <name type="scientific">Ceratitis capitata</name>
    <name type="common">Mediterranean fruit fly</name>
    <name type="synonym">Tephritis capitata</name>
    <dbReference type="NCBI Taxonomy" id="7213"/>
    <lineage>
        <taxon>Eukaryota</taxon>
        <taxon>Metazoa</taxon>
        <taxon>Ecdysozoa</taxon>
        <taxon>Arthropoda</taxon>
        <taxon>Hexapoda</taxon>
        <taxon>Insecta</taxon>
        <taxon>Pterygota</taxon>
        <taxon>Neoptera</taxon>
        <taxon>Endopterygota</taxon>
        <taxon>Diptera</taxon>
        <taxon>Brachycera</taxon>
        <taxon>Muscomorpha</taxon>
        <taxon>Tephritoidea</taxon>
        <taxon>Tephritidae</taxon>
        <taxon>Ceratitis</taxon>
        <taxon>Ceratitis</taxon>
    </lineage>
</organism>
<evidence type="ECO:0000313" key="13">
    <source>
        <dbReference type="Proteomes" id="UP000606786"/>
    </source>
</evidence>
<accession>A0A811VBI0</accession>
<dbReference type="EMBL" id="CAJHJT010000056">
    <property type="protein sequence ID" value="CAD7011583.1"/>
    <property type="molecule type" value="Genomic_DNA"/>
</dbReference>
<dbReference type="GO" id="GO:0008374">
    <property type="term" value="F:O-acyltransferase activity"/>
    <property type="evidence" value="ECO:0007669"/>
    <property type="project" value="InterPro"/>
</dbReference>
<dbReference type="AlphaFoldDB" id="A0A811VBI0"/>
<dbReference type="GO" id="GO:0008203">
    <property type="term" value="P:cholesterol metabolic process"/>
    <property type="evidence" value="ECO:0007669"/>
    <property type="project" value="TreeGrafter"/>
</dbReference>